<evidence type="ECO:0000313" key="1">
    <source>
        <dbReference type="EMBL" id="RJF74911.1"/>
    </source>
</evidence>
<accession>A0A418VFT1</accession>
<reference evidence="1 2" key="1">
    <citation type="submission" date="2018-09" db="EMBL/GenBank/DDBJ databases">
        <authorList>
            <person name="Zhu H."/>
        </authorList>
    </citation>
    <scope>NUCLEOTIDE SEQUENCE [LARGE SCALE GENOMIC DNA]</scope>
    <source>
        <strain evidence="1 2">K2S05-167</strain>
    </source>
</reference>
<dbReference type="RefSeq" id="WP_119760854.1">
    <property type="nucleotide sequence ID" value="NZ_QYUJ01000008.1"/>
</dbReference>
<proteinExistence type="predicted"/>
<dbReference type="EMBL" id="QYUJ01000008">
    <property type="protein sequence ID" value="RJF74911.1"/>
    <property type="molecule type" value="Genomic_DNA"/>
</dbReference>
<name>A0A418VFT1_9DEIO</name>
<protein>
    <submittedName>
        <fullName evidence="1">Uncharacterized protein</fullName>
    </submittedName>
</protein>
<sequence length="94" mass="9460">MSGQAALATVTLWAYPPQFGVKTLVPPPRPAALDYPTTAGPNAQASIDGLLITPAMVPDGGTGNPSVANVEFVLSPGDISTNVSIGILPFKDGG</sequence>
<dbReference type="Proteomes" id="UP000286287">
    <property type="component" value="Unassembled WGS sequence"/>
</dbReference>
<keyword evidence="2" id="KW-1185">Reference proteome</keyword>
<gene>
    <name evidence="1" type="ORF">D3875_02645</name>
</gene>
<dbReference type="AlphaFoldDB" id="A0A418VFT1"/>
<evidence type="ECO:0000313" key="2">
    <source>
        <dbReference type="Proteomes" id="UP000286287"/>
    </source>
</evidence>
<dbReference type="OrthoDB" id="9975531at2"/>
<comment type="caution">
    <text evidence="1">The sequence shown here is derived from an EMBL/GenBank/DDBJ whole genome shotgun (WGS) entry which is preliminary data.</text>
</comment>
<organism evidence="1 2">
    <name type="scientific">Deinococcus cavernae</name>
    <dbReference type="NCBI Taxonomy" id="2320857"/>
    <lineage>
        <taxon>Bacteria</taxon>
        <taxon>Thermotogati</taxon>
        <taxon>Deinococcota</taxon>
        <taxon>Deinococci</taxon>
        <taxon>Deinococcales</taxon>
        <taxon>Deinococcaceae</taxon>
        <taxon>Deinococcus</taxon>
    </lineage>
</organism>